<evidence type="ECO:0000259" key="1">
    <source>
        <dbReference type="Pfam" id="PF18297"/>
    </source>
</evidence>
<evidence type="ECO:0000313" key="3">
    <source>
        <dbReference type="Proteomes" id="UP000230956"/>
    </source>
</evidence>
<dbReference type="InterPro" id="IPR059101">
    <property type="entry name" value="NFACT-R_2"/>
</dbReference>
<dbReference type="PANTHER" id="PTHR11933:SF6">
    <property type="entry name" value="THIL AANH DOMAIN-CONTAINING PROTEIN"/>
    <property type="match status" value="1"/>
</dbReference>
<dbReference type="Pfam" id="PF18297">
    <property type="entry name" value="NFACT-R_2"/>
    <property type="match status" value="1"/>
</dbReference>
<dbReference type="Gene3D" id="3.40.50.620">
    <property type="entry name" value="HUPs"/>
    <property type="match status" value="1"/>
</dbReference>
<proteinExistence type="predicted"/>
<name>A0A2M7T6T9_9ACTN</name>
<dbReference type="SUPFAM" id="SSF52402">
    <property type="entry name" value="Adenine nucleotide alpha hydrolases-like"/>
    <property type="match status" value="1"/>
</dbReference>
<comment type="caution">
    <text evidence="2">The sequence shown here is derived from an EMBL/GenBank/DDBJ whole genome shotgun (WGS) entry which is preliminary data.</text>
</comment>
<reference evidence="3" key="1">
    <citation type="submission" date="2017-09" db="EMBL/GenBank/DDBJ databases">
        <title>Depth-based differentiation of microbial function through sediment-hosted aquifers and enrichment of novel symbionts in the deep terrestrial subsurface.</title>
        <authorList>
            <person name="Probst A.J."/>
            <person name="Ladd B."/>
            <person name="Jarett J.K."/>
            <person name="Geller-Mcgrath D.E."/>
            <person name="Sieber C.M.K."/>
            <person name="Emerson J.B."/>
            <person name="Anantharaman K."/>
            <person name="Thomas B.C."/>
            <person name="Malmstrom R."/>
            <person name="Stieglmeier M."/>
            <person name="Klingl A."/>
            <person name="Woyke T."/>
            <person name="Ryan C.M."/>
            <person name="Banfield J.F."/>
        </authorList>
    </citation>
    <scope>NUCLEOTIDE SEQUENCE [LARGE SCALE GENOMIC DNA]</scope>
</reference>
<accession>A0A2M7T6T9</accession>
<dbReference type="PANTHER" id="PTHR11933">
    <property type="entry name" value="TRNA 5-METHYLAMINOMETHYL-2-THIOURIDYLATE -METHYLTRANSFERASE"/>
    <property type="match status" value="1"/>
</dbReference>
<dbReference type="InterPro" id="IPR014729">
    <property type="entry name" value="Rossmann-like_a/b/a_fold"/>
</dbReference>
<protein>
    <submittedName>
        <fullName evidence="2">tRNA 4-thiouridine(8) synthase ThiI</fullName>
    </submittedName>
</protein>
<dbReference type="AlphaFoldDB" id="A0A2M7T6T9"/>
<dbReference type="EMBL" id="PFNG01000186">
    <property type="protein sequence ID" value="PIZ36825.1"/>
    <property type="molecule type" value="Genomic_DNA"/>
</dbReference>
<feature type="domain" description="NFACT protein RNA binding" evidence="1">
    <location>
        <begin position="224"/>
        <end position="318"/>
    </location>
</feature>
<organism evidence="2 3">
    <name type="scientific">Candidatus Aquicultor secundus</name>
    <dbReference type="NCBI Taxonomy" id="1973895"/>
    <lineage>
        <taxon>Bacteria</taxon>
        <taxon>Bacillati</taxon>
        <taxon>Actinomycetota</taxon>
        <taxon>Candidatus Aquicultoria</taxon>
        <taxon>Candidatus Aquicultorales</taxon>
        <taxon>Candidatus Aquicultoraceae</taxon>
        <taxon>Candidatus Aquicultor</taxon>
    </lineage>
</organism>
<sequence>MAVTKALVLMSGGLDSILAAEVLLDQGIEVEAVTFVTPFFDSVNAEKAAEMLGIPVHIIDITEPHMKMLKHPKHGYGRFMNPCIDCHAMMIRKAGELMKELGADFIATGEVLGERPKSQNRQALGIVEQESGMEGYVLRPLSAKLLDETIPERQGLVDRSKLLDIRGRSRKPQMALAKKFGVHEYPSPAGGCILTDPMFSIRLRTLYKVEGRPTVNKVNLMKIGRVFLSSEGAIIVVSRNEEENKRLAQLAEPGDLIFEAEEYAGPLTILLKNSYTERSVFEAAALTARYGKAKSLDEVDVTSVEFGTSEKRLIHVQHPAEAVHVNPPKDGELARVAGA</sequence>
<gene>
    <name evidence="2" type="ORF">COY37_08040</name>
</gene>
<dbReference type="Proteomes" id="UP000230956">
    <property type="component" value="Unassembled WGS sequence"/>
</dbReference>
<evidence type="ECO:0000313" key="2">
    <source>
        <dbReference type="EMBL" id="PIZ36825.1"/>
    </source>
</evidence>
<dbReference type="Pfam" id="PF03054">
    <property type="entry name" value="tRNA_Me_trans"/>
    <property type="match status" value="1"/>
</dbReference>